<accession>A0A834IQU2</accession>
<dbReference type="AlphaFoldDB" id="A0A834IQU2"/>
<comment type="caution">
    <text evidence="1">The sequence shown here is derived from an EMBL/GenBank/DDBJ whole genome shotgun (WGS) entry which is preliminary data.</text>
</comment>
<proteinExistence type="predicted"/>
<keyword evidence="2" id="KW-1185">Reference proteome</keyword>
<gene>
    <name evidence="1" type="ORF">GWI33_000976</name>
</gene>
<dbReference type="OrthoDB" id="8193942at2759"/>
<reference evidence="1" key="1">
    <citation type="submission" date="2020-08" db="EMBL/GenBank/DDBJ databases">
        <title>Genome sequencing and assembly of the red palm weevil Rhynchophorus ferrugineus.</title>
        <authorList>
            <person name="Dias G.B."/>
            <person name="Bergman C.M."/>
            <person name="Manee M."/>
        </authorList>
    </citation>
    <scope>NUCLEOTIDE SEQUENCE</scope>
    <source>
        <strain evidence="1">AA-2017</strain>
        <tissue evidence="1">Whole larva</tissue>
    </source>
</reference>
<evidence type="ECO:0000313" key="2">
    <source>
        <dbReference type="Proteomes" id="UP000625711"/>
    </source>
</evidence>
<sequence>MAEPLIKQKLLASHQIVLNGLQAYQSHLTTSGGDTSFNQLKILMSNIMEICDLHRGINKNDDYINEFIDSLKLSADLTLQHVNELHRKPVVSVTESALKSEASNLSLSKYGMNSNRKLSSSRKSCKHGKKGSAIDKRYSMYTATASFRKDVHWKRTVENLAKKK</sequence>
<evidence type="ECO:0000313" key="1">
    <source>
        <dbReference type="EMBL" id="KAF7283297.1"/>
    </source>
</evidence>
<dbReference type="Proteomes" id="UP000625711">
    <property type="component" value="Unassembled WGS sequence"/>
</dbReference>
<dbReference type="EMBL" id="JAACXV010000119">
    <property type="protein sequence ID" value="KAF7283297.1"/>
    <property type="molecule type" value="Genomic_DNA"/>
</dbReference>
<protein>
    <submittedName>
        <fullName evidence="1">Uncharacterized protein</fullName>
    </submittedName>
</protein>
<name>A0A834IQU2_RHYFE</name>
<organism evidence="1 2">
    <name type="scientific">Rhynchophorus ferrugineus</name>
    <name type="common">Red palm weevil</name>
    <name type="synonym">Curculio ferrugineus</name>
    <dbReference type="NCBI Taxonomy" id="354439"/>
    <lineage>
        <taxon>Eukaryota</taxon>
        <taxon>Metazoa</taxon>
        <taxon>Ecdysozoa</taxon>
        <taxon>Arthropoda</taxon>
        <taxon>Hexapoda</taxon>
        <taxon>Insecta</taxon>
        <taxon>Pterygota</taxon>
        <taxon>Neoptera</taxon>
        <taxon>Endopterygota</taxon>
        <taxon>Coleoptera</taxon>
        <taxon>Polyphaga</taxon>
        <taxon>Cucujiformia</taxon>
        <taxon>Curculionidae</taxon>
        <taxon>Dryophthorinae</taxon>
        <taxon>Rhynchophorus</taxon>
    </lineage>
</organism>